<protein>
    <submittedName>
        <fullName evidence="1">G protein-coupled receptor 156</fullName>
    </submittedName>
</protein>
<keyword evidence="2" id="KW-1185">Reference proteome</keyword>
<proteinExistence type="predicted"/>
<name>A0A7J8HZ54_MOLMO</name>
<reference evidence="1 2" key="1">
    <citation type="journal article" date="2020" name="Nature">
        <title>Six reference-quality genomes reveal evolution of bat adaptations.</title>
        <authorList>
            <person name="Jebb D."/>
            <person name="Huang Z."/>
            <person name="Pippel M."/>
            <person name="Hughes G.M."/>
            <person name="Lavrichenko K."/>
            <person name="Devanna P."/>
            <person name="Winkler S."/>
            <person name="Jermiin L.S."/>
            <person name="Skirmuntt E.C."/>
            <person name="Katzourakis A."/>
            <person name="Burkitt-Gray L."/>
            <person name="Ray D.A."/>
            <person name="Sullivan K.A.M."/>
            <person name="Roscito J.G."/>
            <person name="Kirilenko B.M."/>
            <person name="Davalos L.M."/>
            <person name="Corthals A.P."/>
            <person name="Power M.L."/>
            <person name="Jones G."/>
            <person name="Ransome R.D."/>
            <person name="Dechmann D.K.N."/>
            <person name="Locatelli A.G."/>
            <person name="Puechmaille S.J."/>
            <person name="Fedrigo O."/>
            <person name="Jarvis E.D."/>
            <person name="Hiller M."/>
            <person name="Vernes S.C."/>
            <person name="Myers E.W."/>
            <person name="Teeling E.C."/>
        </authorList>
    </citation>
    <scope>NUCLEOTIDE SEQUENCE [LARGE SCALE GENOMIC DNA]</scope>
    <source>
        <strain evidence="1">MMolMol1</strain>
        <tissue evidence="1">Muscle</tissue>
    </source>
</reference>
<sequence length="63" mass="7054">MTWSLKLTALNCVTVFLARSLIGDPFMISARQQLPLPSTAVRPLHYLLSSWVLFGLLSAVDFF</sequence>
<gene>
    <name evidence="1" type="ORF">HJG59_005877</name>
</gene>
<dbReference type="AlphaFoldDB" id="A0A7J8HZ54"/>
<evidence type="ECO:0000313" key="1">
    <source>
        <dbReference type="EMBL" id="KAF6477597.1"/>
    </source>
</evidence>
<dbReference type="EMBL" id="JACASF010000005">
    <property type="protein sequence ID" value="KAF6477597.1"/>
    <property type="molecule type" value="Genomic_DNA"/>
</dbReference>
<accession>A0A7J8HZ54</accession>
<evidence type="ECO:0000313" key="2">
    <source>
        <dbReference type="Proteomes" id="UP000550707"/>
    </source>
</evidence>
<organism evidence="1 2">
    <name type="scientific">Molossus molossus</name>
    <name type="common">Pallas' mastiff bat</name>
    <name type="synonym">Vespertilio molossus</name>
    <dbReference type="NCBI Taxonomy" id="27622"/>
    <lineage>
        <taxon>Eukaryota</taxon>
        <taxon>Metazoa</taxon>
        <taxon>Chordata</taxon>
        <taxon>Craniata</taxon>
        <taxon>Vertebrata</taxon>
        <taxon>Euteleostomi</taxon>
        <taxon>Mammalia</taxon>
        <taxon>Eutheria</taxon>
        <taxon>Laurasiatheria</taxon>
        <taxon>Chiroptera</taxon>
        <taxon>Yangochiroptera</taxon>
        <taxon>Molossidae</taxon>
        <taxon>Molossus</taxon>
    </lineage>
</organism>
<comment type="caution">
    <text evidence="1">The sequence shown here is derived from an EMBL/GenBank/DDBJ whole genome shotgun (WGS) entry which is preliminary data.</text>
</comment>
<keyword evidence="1" id="KW-0675">Receptor</keyword>
<dbReference type="Proteomes" id="UP000550707">
    <property type="component" value="Unassembled WGS sequence"/>
</dbReference>